<dbReference type="Proteomes" id="UP000321058">
    <property type="component" value="Unassembled WGS sequence"/>
</dbReference>
<evidence type="ECO:0000256" key="1">
    <source>
        <dbReference type="SAM" id="MobiDB-lite"/>
    </source>
</evidence>
<dbReference type="AlphaFoldDB" id="A0A512NA25"/>
<accession>A0A512NA25</accession>
<sequence length="59" mass="6700">MHKMQKIQKRREFNGLADTGRPAKNMQKMQKFTSEATAVHALSGNALCLRVTARRQSRA</sequence>
<organism evidence="2 3">
    <name type="scientific">Reyranella soli</name>
    <dbReference type="NCBI Taxonomy" id="1230389"/>
    <lineage>
        <taxon>Bacteria</taxon>
        <taxon>Pseudomonadati</taxon>
        <taxon>Pseudomonadota</taxon>
        <taxon>Alphaproteobacteria</taxon>
        <taxon>Hyphomicrobiales</taxon>
        <taxon>Reyranellaceae</taxon>
        <taxon>Reyranella</taxon>
    </lineage>
</organism>
<gene>
    <name evidence="2" type="ORF">RSO01_26870</name>
</gene>
<protein>
    <submittedName>
        <fullName evidence="2">Uncharacterized protein</fullName>
    </submittedName>
</protein>
<feature type="region of interest" description="Disordered" evidence="1">
    <location>
        <begin position="1"/>
        <end position="25"/>
    </location>
</feature>
<keyword evidence="3" id="KW-1185">Reference proteome</keyword>
<comment type="caution">
    <text evidence="2">The sequence shown here is derived from an EMBL/GenBank/DDBJ whole genome shotgun (WGS) entry which is preliminary data.</text>
</comment>
<name>A0A512NA25_9HYPH</name>
<dbReference type="EMBL" id="BKAJ01000038">
    <property type="protein sequence ID" value="GEP55521.1"/>
    <property type="molecule type" value="Genomic_DNA"/>
</dbReference>
<proteinExistence type="predicted"/>
<evidence type="ECO:0000313" key="2">
    <source>
        <dbReference type="EMBL" id="GEP55521.1"/>
    </source>
</evidence>
<reference evidence="2 3" key="1">
    <citation type="submission" date="2019-07" db="EMBL/GenBank/DDBJ databases">
        <title>Whole genome shotgun sequence of Reyranella soli NBRC 108950.</title>
        <authorList>
            <person name="Hosoyama A."/>
            <person name="Uohara A."/>
            <person name="Ohji S."/>
            <person name="Ichikawa N."/>
        </authorList>
    </citation>
    <scope>NUCLEOTIDE SEQUENCE [LARGE SCALE GENOMIC DNA]</scope>
    <source>
        <strain evidence="2 3">NBRC 108950</strain>
    </source>
</reference>
<evidence type="ECO:0000313" key="3">
    <source>
        <dbReference type="Proteomes" id="UP000321058"/>
    </source>
</evidence>